<sequence>MKMESNNNNNLMPLPPSDFTPFYHSQLLLDSQPEFASFDFPLIHRESTTQLFDFFSRPSPLHTFQPPSLSLSLDHPPPTVVTDSSSSSTRKRRRSESAVHAVSPPAPGPVHRREKMSDKTQCLQKLMPFDKKMDIATMLEEAFKYVQFLQSQIRALSSMPLQSSFVVQNDICDWGGRFGCLGMLNRQQLLQVFVNSPVAQTMLYSQGSCVFSLEQLLLMNQLSPASLSPQ</sequence>
<name>A0ACC1Z1W4_MELAZ</name>
<dbReference type="Proteomes" id="UP001164539">
    <property type="component" value="Chromosome 1"/>
</dbReference>
<proteinExistence type="predicted"/>
<evidence type="ECO:0000313" key="1">
    <source>
        <dbReference type="EMBL" id="KAJ4729965.1"/>
    </source>
</evidence>
<evidence type="ECO:0000313" key="2">
    <source>
        <dbReference type="Proteomes" id="UP001164539"/>
    </source>
</evidence>
<protein>
    <submittedName>
        <fullName evidence="1">Transcription factor bHLH</fullName>
    </submittedName>
</protein>
<dbReference type="EMBL" id="CM051394">
    <property type="protein sequence ID" value="KAJ4729965.1"/>
    <property type="molecule type" value="Genomic_DNA"/>
</dbReference>
<reference evidence="1 2" key="1">
    <citation type="journal article" date="2023" name="Science">
        <title>Complex scaffold remodeling in plant triterpene biosynthesis.</title>
        <authorList>
            <person name="De La Pena R."/>
            <person name="Hodgson H."/>
            <person name="Liu J.C."/>
            <person name="Stephenson M.J."/>
            <person name="Martin A.C."/>
            <person name="Owen C."/>
            <person name="Harkess A."/>
            <person name="Leebens-Mack J."/>
            <person name="Jimenez L.E."/>
            <person name="Osbourn A."/>
            <person name="Sattely E.S."/>
        </authorList>
    </citation>
    <scope>NUCLEOTIDE SEQUENCE [LARGE SCALE GENOMIC DNA]</scope>
    <source>
        <strain evidence="2">cv. JPN11</strain>
        <tissue evidence="1">Leaf</tissue>
    </source>
</reference>
<organism evidence="1 2">
    <name type="scientific">Melia azedarach</name>
    <name type="common">Chinaberry tree</name>
    <dbReference type="NCBI Taxonomy" id="155640"/>
    <lineage>
        <taxon>Eukaryota</taxon>
        <taxon>Viridiplantae</taxon>
        <taxon>Streptophyta</taxon>
        <taxon>Embryophyta</taxon>
        <taxon>Tracheophyta</taxon>
        <taxon>Spermatophyta</taxon>
        <taxon>Magnoliopsida</taxon>
        <taxon>eudicotyledons</taxon>
        <taxon>Gunneridae</taxon>
        <taxon>Pentapetalae</taxon>
        <taxon>rosids</taxon>
        <taxon>malvids</taxon>
        <taxon>Sapindales</taxon>
        <taxon>Meliaceae</taxon>
        <taxon>Melia</taxon>
    </lineage>
</organism>
<comment type="caution">
    <text evidence="1">The sequence shown here is derived from an EMBL/GenBank/DDBJ whole genome shotgun (WGS) entry which is preliminary data.</text>
</comment>
<gene>
    <name evidence="1" type="ORF">OWV82_002661</name>
</gene>
<keyword evidence="2" id="KW-1185">Reference proteome</keyword>
<accession>A0ACC1Z1W4</accession>